<keyword evidence="2" id="KW-0442">Lipid degradation</keyword>
<evidence type="ECO:0000256" key="6">
    <source>
        <dbReference type="ARBA" id="ARBA00040549"/>
    </source>
</evidence>
<sequence>MRGTGEGSESSGGGEQGLRRPTHTRLLPASTRASFHTTFTLLRVAKQTTELTSCRTPASQALPTQAPGGRLGEKKTGLSARACFHTPQLGRAVQLLHRRGVRVRVVTDAQYMALNGSQIGLLRRAGIPVRHDQENGFMHHKFAIVDKKMLITGSLNWTTQAIQNNRENVLIVDDAEYVKPFLAEFERIWEEYNPINYTFFSKENK</sequence>
<feature type="compositionally biased region" description="Gly residues" evidence="12">
    <location>
        <begin position="1"/>
        <end position="16"/>
    </location>
</feature>
<dbReference type="GO" id="GO:0005739">
    <property type="term" value="C:mitochondrion"/>
    <property type="evidence" value="ECO:0007669"/>
    <property type="project" value="TreeGrafter"/>
</dbReference>
<evidence type="ECO:0000256" key="9">
    <source>
        <dbReference type="ARBA" id="ARBA00043135"/>
    </source>
</evidence>
<protein>
    <recommendedName>
        <fullName evidence="6">Mitochondrial cardiolipin hydrolase</fullName>
    </recommendedName>
    <alternativeName>
        <fullName evidence="8">Choline phosphatase 6</fullName>
    </alternativeName>
    <alternativeName>
        <fullName evidence="10">Mitochondrial phospholipase</fullName>
    </alternativeName>
    <alternativeName>
        <fullName evidence="9">Phosphatidylcholine-hydrolyzing phospholipase D6</fullName>
    </alternativeName>
    <alternativeName>
        <fullName evidence="7">Phospholipase D6</fullName>
    </alternativeName>
</protein>
<evidence type="ECO:0000256" key="7">
    <source>
        <dbReference type="ARBA" id="ARBA00041680"/>
    </source>
</evidence>
<evidence type="ECO:0000256" key="2">
    <source>
        <dbReference type="ARBA" id="ARBA00022963"/>
    </source>
</evidence>
<dbReference type="SMART" id="SM00155">
    <property type="entry name" value="PLDc"/>
    <property type="match status" value="1"/>
</dbReference>
<dbReference type="GO" id="GO:0034587">
    <property type="term" value="P:piRNA processing"/>
    <property type="evidence" value="ECO:0007669"/>
    <property type="project" value="TreeGrafter"/>
</dbReference>
<evidence type="ECO:0000256" key="3">
    <source>
        <dbReference type="ARBA" id="ARBA00023098"/>
    </source>
</evidence>
<dbReference type="GO" id="GO:0016042">
    <property type="term" value="P:lipid catabolic process"/>
    <property type="evidence" value="ECO:0007669"/>
    <property type="project" value="UniProtKB-KW"/>
</dbReference>
<evidence type="ECO:0000256" key="11">
    <source>
        <dbReference type="ARBA" id="ARBA00048101"/>
    </source>
</evidence>
<dbReference type="Gene3D" id="3.30.870.10">
    <property type="entry name" value="Endonuclease Chain A"/>
    <property type="match status" value="1"/>
</dbReference>
<dbReference type="InterPro" id="IPR051406">
    <property type="entry name" value="PLD_domain"/>
</dbReference>
<dbReference type="PANTHER" id="PTHR43856:SF1">
    <property type="entry name" value="MITOCHONDRIAL CARDIOLIPIN HYDROLASE"/>
    <property type="match status" value="1"/>
</dbReference>
<keyword evidence="15" id="KW-1185">Reference proteome</keyword>
<dbReference type="Proteomes" id="UP000694423">
    <property type="component" value="Unplaced"/>
</dbReference>
<feature type="region of interest" description="Disordered" evidence="12">
    <location>
        <begin position="53"/>
        <end position="73"/>
    </location>
</feature>
<evidence type="ECO:0000313" key="14">
    <source>
        <dbReference type="Ensembl" id="ENSDNVP00000018248.1"/>
    </source>
</evidence>
<dbReference type="InterPro" id="IPR001736">
    <property type="entry name" value="PLipase_D/transphosphatidylase"/>
</dbReference>
<reference evidence="14" key="1">
    <citation type="submission" date="2025-08" db="UniProtKB">
        <authorList>
            <consortium name="Ensembl"/>
        </authorList>
    </citation>
    <scope>IDENTIFICATION</scope>
</reference>
<reference evidence="14" key="2">
    <citation type="submission" date="2025-09" db="UniProtKB">
        <authorList>
            <consortium name="Ensembl"/>
        </authorList>
    </citation>
    <scope>IDENTIFICATION</scope>
</reference>
<accession>A0A8C4KAS7</accession>
<keyword evidence="3" id="KW-0443">Lipid metabolism</keyword>
<dbReference type="GO" id="GO:0016891">
    <property type="term" value="F:RNA endonuclease activity producing 5'-phosphomonoesters, hydrolytic mechanism"/>
    <property type="evidence" value="ECO:0007669"/>
    <property type="project" value="TreeGrafter"/>
</dbReference>
<evidence type="ECO:0000256" key="4">
    <source>
        <dbReference type="ARBA" id="ARBA00023254"/>
    </source>
</evidence>
<comment type="similarity">
    <text evidence="5">Belongs to the phospholipase D family. MitoPLD/Zucchini subfamily.</text>
</comment>
<dbReference type="PANTHER" id="PTHR43856">
    <property type="entry name" value="CARDIOLIPIN HYDROLASE"/>
    <property type="match status" value="1"/>
</dbReference>
<dbReference type="AlphaFoldDB" id="A0A8C4KAS7"/>
<dbReference type="InterPro" id="IPR025202">
    <property type="entry name" value="PLD-like_dom"/>
</dbReference>
<keyword evidence="1" id="KW-0378">Hydrolase</keyword>
<dbReference type="GO" id="GO:0051321">
    <property type="term" value="P:meiotic cell cycle"/>
    <property type="evidence" value="ECO:0007669"/>
    <property type="project" value="UniProtKB-KW"/>
</dbReference>
<organism evidence="14 15">
    <name type="scientific">Dromaius novaehollandiae</name>
    <name type="common">Emu</name>
    <dbReference type="NCBI Taxonomy" id="8790"/>
    <lineage>
        <taxon>Eukaryota</taxon>
        <taxon>Metazoa</taxon>
        <taxon>Chordata</taxon>
        <taxon>Craniata</taxon>
        <taxon>Vertebrata</taxon>
        <taxon>Euteleostomi</taxon>
        <taxon>Archelosauria</taxon>
        <taxon>Archosauria</taxon>
        <taxon>Dinosauria</taxon>
        <taxon>Saurischia</taxon>
        <taxon>Theropoda</taxon>
        <taxon>Coelurosauria</taxon>
        <taxon>Aves</taxon>
        <taxon>Palaeognathae</taxon>
        <taxon>Casuariiformes</taxon>
        <taxon>Dromaiidae</taxon>
        <taxon>Dromaius</taxon>
    </lineage>
</organism>
<proteinExistence type="inferred from homology"/>
<comment type="catalytic activity">
    <reaction evidence="11">
        <text>a cardiolipin + H2O = a 1,2-diacyl-sn-glycero-3-phospho-(1'-sn-glycerol) + a 1,2-diacyl-sn-glycero-3-phosphate + H(+)</text>
        <dbReference type="Rhea" id="RHEA:44884"/>
        <dbReference type="ChEBI" id="CHEBI:15377"/>
        <dbReference type="ChEBI" id="CHEBI:15378"/>
        <dbReference type="ChEBI" id="CHEBI:58608"/>
        <dbReference type="ChEBI" id="CHEBI:62237"/>
        <dbReference type="ChEBI" id="CHEBI:64716"/>
    </reaction>
    <physiologicalReaction direction="left-to-right" evidence="11">
        <dbReference type="Rhea" id="RHEA:44885"/>
    </physiologicalReaction>
</comment>
<evidence type="ECO:0000256" key="12">
    <source>
        <dbReference type="SAM" id="MobiDB-lite"/>
    </source>
</evidence>
<evidence type="ECO:0000256" key="1">
    <source>
        <dbReference type="ARBA" id="ARBA00022801"/>
    </source>
</evidence>
<evidence type="ECO:0000256" key="5">
    <source>
        <dbReference type="ARBA" id="ARBA00038012"/>
    </source>
</evidence>
<feature type="domain" description="PLD phosphodiesterase" evidence="13">
    <location>
        <begin position="134"/>
        <end position="161"/>
    </location>
</feature>
<evidence type="ECO:0000256" key="8">
    <source>
        <dbReference type="ARBA" id="ARBA00042226"/>
    </source>
</evidence>
<keyword evidence="4" id="KW-0469">Meiosis</keyword>
<dbReference type="SUPFAM" id="SSF56024">
    <property type="entry name" value="Phospholipase D/nuclease"/>
    <property type="match status" value="1"/>
</dbReference>
<feature type="compositionally biased region" description="Polar residues" evidence="12">
    <location>
        <begin position="53"/>
        <end position="63"/>
    </location>
</feature>
<evidence type="ECO:0000259" key="13">
    <source>
        <dbReference type="PROSITE" id="PS50035"/>
    </source>
</evidence>
<evidence type="ECO:0000256" key="10">
    <source>
        <dbReference type="ARBA" id="ARBA00043167"/>
    </source>
</evidence>
<dbReference type="Pfam" id="PF13091">
    <property type="entry name" value="PLDc_2"/>
    <property type="match status" value="1"/>
</dbReference>
<name>A0A8C4KAS7_DRONO</name>
<dbReference type="Ensembl" id="ENSDNVT00000021976.1">
    <property type="protein sequence ID" value="ENSDNVP00000018248.1"/>
    <property type="gene ID" value="ENSDNVG00000012763.1"/>
</dbReference>
<feature type="region of interest" description="Disordered" evidence="12">
    <location>
        <begin position="1"/>
        <end position="31"/>
    </location>
</feature>
<dbReference type="PROSITE" id="PS50035">
    <property type="entry name" value="PLD"/>
    <property type="match status" value="1"/>
</dbReference>
<evidence type="ECO:0000313" key="15">
    <source>
        <dbReference type="Proteomes" id="UP000694423"/>
    </source>
</evidence>